<keyword evidence="7" id="KW-0472">Membrane</keyword>
<dbReference type="GO" id="GO:0000139">
    <property type="term" value="C:Golgi membrane"/>
    <property type="evidence" value="ECO:0007669"/>
    <property type="project" value="UniProtKB-SubCell"/>
</dbReference>
<feature type="coiled-coil region" evidence="9">
    <location>
        <begin position="498"/>
        <end position="529"/>
    </location>
</feature>
<keyword evidence="6" id="KW-0333">Golgi apparatus</keyword>
<evidence type="ECO:0000313" key="11">
    <source>
        <dbReference type="Proteomes" id="UP000091820"/>
    </source>
</evidence>
<keyword evidence="9" id="KW-0175">Coiled coil</keyword>
<dbReference type="EnsemblMetazoa" id="GBRI043167-RA">
    <property type="protein sequence ID" value="GBRI043167-PA"/>
    <property type="gene ID" value="GBRI043167"/>
</dbReference>
<dbReference type="PANTHER" id="PTHR21443:SF0">
    <property type="entry name" value="CONSERVED OLIGOMERIC GOLGI COMPLEX SUBUNIT 7"/>
    <property type="match status" value="1"/>
</dbReference>
<evidence type="ECO:0000256" key="9">
    <source>
        <dbReference type="SAM" id="Coils"/>
    </source>
</evidence>
<evidence type="ECO:0000256" key="8">
    <source>
        <dbReference type="ARBA" id="ARBA00031345"/>
    </source>
</evidence>
<dbReference type="GO" id="GO:0006890">
    <property type="term" value="P:retrograde vesicle-mediated transport, Golgi to endoplasmic reticulum"/>
    <property type="evidence" value="ECO:0007669"/>
    <property type="project" value="TreeGrafter"/>
</dbReference>
<dbReference type="AlphaFoldDB" id="A0A1A9X3Q5"/>
<evidence type="ECO:0000256" key="2">
    <source>
        <dbReference type="ARBA" id="ARBA00005831"/>
    </source>
</evidence>
<dbReference type="GO" id="GO:0007030">
    <property type="term" value="P:Golgi organization"/>
    <property type="evidence" value="ECO:0007669"/>
    <property type="project" value="TreeGrafter"/>
</dbReference>
<evidence type="ECO:0000313" key="10">
    <source>
        <dbReference type="EnsemblMetazoa" id="GBRI043167-PA"/>
    </source>
</evidence>
<dbReference type="GO" id="GO:0017119">
    <property type="term" value="C:Golgi transport complex"/>
    <property type="evidence" value="ECO:0007669"/>
    <property type="project" value="InterPro"/>
</dbReference>
<evidence type="ECO:0000256" key="3">
    <source>
        <dbReference type="ARBA" id="ARBA00020984"/>
    </source>
</evidence>
<evidence type="ECO:0000256" key="1">
    <source>
        <dbReference type="ARBA" id="ARBA00004395"/>
    </source>
</evidence>
<comment type="similarity">
    <text evidence="2">Belongs to the COG7 family.</text>
</comment>
<evidence type="ECO:0000256" key="5">
    <source>
        <dbReference type="ARBA" id="ARBA00022927"/>
    </source>
</evidence>
<organism evidence="10 11">
    <name type="scientific">Glossina brevipalpis</name>
    <dbReference type="NCBI Taxonomy" id="37001"/>
    <lineage>
        <taxon>Eukaryota</taxon>
        <taxon>Metazoa</taxon>
        <taxon>Ecdysozoa</taxon>
        <taxon>Arthropoda</taxon>
        <taxon>Hexapoda</taxon>
        <taxon>Insecta</taxon>
        <taxon>Pterygota</taxon>
        <taxon>Neoptera</taxon>
        <taxon>Endopterygota</taxon>
        <taxon>Diptera</taxon>
        <taxon>Brachycera</taxon>
        <taxon>Muscomorpha</taxon>
        <taxon>Hippoboscoidea</taxon>
        <taxon>Glossinidae</taxon>
        <taxon>Glossina</taxon>
    </lineage>
</organism>
<keyword evidence="11" id="KW-1185">Reference proteome</keyword>
<reference evidence="11" key="1">
    <citation type="submission" date="2014-03" db="EMBL/GenBank/DDBJ databases">
        <authorList>
            <person name="Aksoy S."/>
            <person name="Warren W."/>
            <person name="Wilson R.K."/>
        </authorList>
    </citation>
    <scope>NUCLEOTIDE SEQUENCE [LARGE SCALE GENOMIC DNA]</scope>
    <source>
        <strain evidence="11">IAEA</strain>
    </source>
</reference>
<comment type="subcellular location">
    <subcellularLocation>
        <location evidence="1">Golgi apparatus membrane</location>
        <topology evidence="1">Peripheral membrane protein</topology>
    </subcellularLocation>
</comment>
<accession>A0A1A9X3Q5</accession>
<keyword evidence="5" id="KW-0653">Protein transport</keyword>
<evidence type="ECO:0000256" key="4">
    <source>
        <dbReference type="ARBA" id="ARBA00022448"/>
    </source>
</evidence>
<reference evidence="10" key="2">
    <citation type="submission" date="2020-05" db="UniProtKB">
        <authorList>
            <consortium name="EnsemblMetazoa"/>
        </authorList>
    </citation>
    <scope>IDENTIFICATION</scope>
    <source>
        <strain evidence="10">IAEA</strain>
    </source>
</reference>
<dbReference type="STRING" id="37001.A0A1A9X3Q5"/>
<name>A0A1A9X3Q5_9MUSC</name>
<sequence length="765" mass="88449">MPKFDKKILCKMMDMVALSEDKFNAVQWINDNFKNFLEENAYSSKKENEKSDNDNEKAMDFINNYVSKLQLYVQQVNYAIEESSQQLISSMPRIVKEAKSLQTDVQDLQKRMFLMRQEVAAVQEETGECMTTLERLNSMQIKLQNAKESLQESDGWGNLIAGLEDGFERNDLKDICDKIVALQKSLLAQEQLPGHTDRQSQVEDFKNRLEALASPSVVHCFAEGNVTQAQHYVTIFAAIERKSQLLQYYRAVQKTALQQKWKQTLELQVTESATQQQHFLALFYDHLMENCQGQVKWCSQVFEDQEAREQPFLLLAEILPALQPSRYDHILQLLKTCNERLELLQRYAQDNHTFVMQINAYLKQSGIQLNKELKRNLGQAIYDYFYKFIEQYPRFEETNLSTQIDRMITTQTHISDAVLHLKDVTSKVFDWLAEALARCSNITGDLALCNFINLLGSIFKRILEQFAKTQRQLTLNAGVNSESSWSLLQYTLGLLECLADFQQRLQKFEKNLHERLNLLEQKLRDSQHALINFYQTFEGTEHRRLLSTIREFQQKRLEPSQDTQISLGIFSNIYDSLKSYFRETHDITLNILLQPLEMHLSRIQPPTETNQIHMEDMPDFCFAPQESITQIGQYLLTLPQHLEPLLLAPSPLLKQALEICNINYSQPTPSADILLSLVVAQCFILYQTQILQIKKLNNASARQMAIDIEYLSSVVEEFGLTLSITLNQILILLKAAPENYLALSAGCEPRLVTAIRQMRNIISTQ</sequence>
<dbReference type="InterPro" id="IPR019335">
    <property type="entry name" value="COG7"/>
</dbReference>
<dbReference type="GO" id="GO:0006886">
    <property type="term" value="P:intracellular protein transport"/>
    <property type="evidence" value="ECO:0007669"/>
    <property type="project" value="InterPro"/>
</dbReference>
<feature type="coiled-coil region" evidence="9">
    <location>
        <begin position="91"/>
        <end position="153"/>
    </location>
</feature>
<dbReference type="Pfam" id="PF10191">
    <property type="entry name" value="COG7"/>
    <property type="match status" value="1"/>
</dbReference>
<dbReference type="PANTHER" id="PTHR21443">
    <property type="entry name" value="CONSERVED OLIGOMERIC GOLGI COMPLEX COMPONENT 7"/>
    <property type="match status" value="1"/>
</dbReference>
<proteinExistence type="inferred from homology"/>
<evidence type="ECO:0000256" key="7">
    <source>
        <dbReference type="ARBA" id="ARBA00023136"/>
    </source>
</evidence>
<evidence type="ECO:0000256" key="6">
    <source>
        <dbReference type="ARBA" id="ARBA00023034"/>
    </source>
</evidence>
<keyword evidence="4" id="KW-0813">Transport</keyword>
<dbReference type="Proteomes" id="UP000091820">
    <property type="component" value="Unassembled WGS sequence"/>
</dbReference>
<protein>
    <recommendedName>
        <fullName evidence="3">Conserved oligomeric Golgi complex subunit 7</fullName>
    </recommendedName>
    <alternativeName>
        <fullName evidence="8">Component of oligomeric Golgi complex 7</fullName>
    </alternativeName>
</protein>
<dbReference type="VEuPathDB" id="VectorBase:GBRI043167"/>